<evidence type="ECO:0000256" key="5">
    <source>
        <dbReference type="ARBA" id="ARBA00023040"/>
    </source>
</evidence>
<dbReference type="GO" id="GO:0060158">
    <property type="term" value="P:phospholipase C-activating dopamine receptor signaling pathway"/>
    <property type="evidence" value="ECO:0007669"/>
    <property type="project" value="TreeGrafter"/>
</dbReference>
<dbReference type="CDD" id="cd11304">
    <property type="entry name" value="Cadherin_repeat"/>
    <property type="match status" value="3"/>
</dbReference>
<dbReference type="Pfam" id="PF00001">
    <property type="entry name" value="7tm_1"/>
    <property type="match status" value="1"/>
</dbReference>
<comment type="caution">
    <text evidence="17">The sequence shown here is derived from an EMBL/GenBank/DDBJ whole genome shotgun (WGS) entry which is preliminary data.</text>
</comment>
<feature type="compositionally biased region" description="Basic residues" evidence="12">
    <location>
        <begin position="309"/>
        <end position="324"/>
    </location>
</feature>
<dbReference type="PROSITE" id="PS00237">
    <property type="entry name" value="G_PROTEIN_RECEP_F1_1"/>
    <property type="match status" value="1"/>
</dbReference>
<dbReference type="SUPFAM" id="SSF49313">
    <property type="entry name" value="Cadherin-like"/>
    <property type="match status" value="2"/>
</dbReference>
<dbReference type="GO" id="GO:0004930">
    <property type="term" value="F:G protein-coupled receptor activity"/>
    <property type="evidence" value="ECO:0007669"/>
    <property type="project" value="UniProtKB-KW"/>
</dbReference>
<keyword evidence="7" id="KW-1015">Disulfide bond</keyword>
<dbReference type="PRINTS" id="PR00242">
    <property type="entry name" value="DOPAMINER"/>
</dbReference>
<evidence type="ECO:0000256" key="8">
    <source>
        <dbReference type="ARBA" id="ARBA00023170"/>
    </source>
</evidence>
<feature type="domain" description="Cadherin" evidence="15">
    <location>
        <begin position="696"/>
        <end position="780"/>
    </location>
</feature>
<evidence type="ECO:0000259" key="14">
    <source>
        <dbReference type="PROSITE" id="PS50262"/>
    </source>
</evidence>
<feature type="domain" description="G-protein coupled receptors family 1 profile" evidence="14">
    <location>
        <begin position="36"/>
        <end position="391"/>
    </location>
</feature>
<feature type="region of interest" description="Disordered" evidence="12">
    <location>
        <begin position="993"/>
        <end position="1024"/>
    </location>
</feature>
<feature type="compositionally biased region" description="Basic and acidic residues" evidence="12">
    <location>
        <begin position="297"/>
        <end position="308"/>
    </location>
</feature>
<dbReference type="GO" id="GO:0045893">
    <property type="term" value="P:positive regulation of DNA-templated transcription"/>
    <property type="evidence" value="ECO:0007669"/>
    <property type="project" value="UniProtKB-ARBA"/>
</dbReference>
<dbReference type="Pfam" id="PF10401">
    <property type="entry name" value="IRF-3"/>
    <property type="match status" value="1"/>
</dbReference>
<dbReference type="PROSITE" id="PS50268">
    <property type="entry name" value="CADHERIN_2"/>
    <property type="match status" value="3"/>
</dbReference>
<dbReference type="InterPro" id="IPR019471">
    <property type="entry name" value="Interferon_reg_factor-3"/>
</dbReference>
<dbReference type="GO" id="GO:0043266">
    <property type="term" value="P:regulation of potassium ion transport"/>
    <property type="evidence" value="ECO:0007669"/>
    <property type="project" value="TreeGrafter"/>
</dbReference>
<dbReference type="FunFam" id="1.20.1070.10:FF:000066">
    <property type="entry name" value="Dopamine receptor D3"/>
    <property type="match status" value="1"/>
</dbReference>
<feature type="compositionally biased region" description="Polar residues" evidence="12">
    <location>
        <begin position="1361"/>
        <end position="1372"/>
    </location>
</feature>
<keyword evidence="18" id="KW-1185">Reference proteome</keyword>
<feature type="region of interest" description="Disordered" evidence="12">
    <location>
        <begin position="1529"/>
        <end position="1557"/>
    </location>
</feature>
<dbReference type="Gene3D" id="2.60.200.10">
    <property type="match status" value="1"/>
</dbReference>
<feature type="domain" description="Cadherin" evidence="15">
    <location>
        <begin position="458"/>
        <end position="552"/>
    </location>
</feature>
<keyword evidence="5 11" id="KW-0297">G-protein coupled receptor</keyword>
<dbReference type="InterPro" id="IPR000929">
    <property type="entry name" value="Dopamine_rcpt"/>
</dbReference>
<dbReference type="Pfam" id="PF00605">
    <property type="entry name" value="IRF"/>
    <property type="match status" value="1"/>
</dbReference>
<dbReference type="FunFam" id="1.10.10.10:FF:000093">
    <property type="entry name" value="Putative interferon regulatory factor 6"/>
    <property type="match status" value="1"/>
</dbReference>
<keyword evidence="8 11" id="KW-0675">Receptor</keyword>
<dbReference type="PROSITE" id="PS50262">
    <property type="entry name" value="G_PROTEIN_RECEP_F1_2"/>
    <property type="match status" value="1"/>
</dbReference>
<evidence type="ECO:0000259" key="15">
    <source>
        <dbReference type="PROSITE" id="PS50268"/>
    </source>
</evidence>
<feature type="compositionally biased region" description="Pro residues" evidence="12">
    <location>
        <begin position="1340"/>
        <end position="1353"/>
    </location>
</feature>
<feature type="transmembrane region" description="Helical" evidence="13">
    <location>
        <begin position="338"/>
        <end position="358"/>
    </location>
</feature>
<feature type="compositionally biased region" description="Low complexity" evidence="12">
    <location>
        <begin position="1002"/>
        <end position="1012"/>
    </location>
</feature>
<evidence type="ECO:0000313" key="17">
    <source>
        <dbReference type="EMBL" id="KAE8281174.1"/>
    </source>
</evidence>
<feature type="transmembrane region" description="Helical" evidence="13">
    <location>
        <begin position="904"/>
        <end position="925"/>
    </location>
</feature>
<dbReference type="GO" id="GO:0005509">
    <property type="term" value="F:calcium ion binding"/>
    <property type="evidence" value="ECO:0007669"/>
    <property type="project" value="UniProtKB-UniRule"/>
</dbReference>
<dbReference type="GO" id="GO:0007195">
    <property type="term" value="P:adenylate cyclase-inhibiting dopamine receptor signaling pathway"/>
    <property type="evidence" value="ECO:0007669"/>
    <property type="project" value="InterPro"/>
</dbReference>
<accession>A0A6G0HPP6</accession>
<dbReference type="GO" id="GO:0005886">
    <property type="term" value="C:plasma membrane"/>
    <property type="evidence" value="ECO:0007669"/>
    <property type="project" value="UniProtKB-SubCell"/>
</dbReference>
<keyword evidence="9 11" id="KW-0807">Transducer</keyword>
<dbReference type="PRINTS" id="PR00237">
    <property type="entry name" value="GPCRRHODOPSN"/>
</dbReference>
<evidence type="ECO:0000256" key="9">
    <source>
        <dbReference type="ARBA" id="ARBA00023224"/>
    </source>
</evidence>
<dbReference type="SUPFAM" id="SSF46785">
    <property type="entry name" value="Winged helix' DNA-binding domain"/>
    <property type="match status" value="1"/>
</dbReference>
<sequence>MDNMTPVSPPGEMDLMDYNYLALVLGVPLILVIILGNILVCLSVLTERSLKTATNYFIISLAVADLLLAVLVLPLYVYSEFLGGIWTLSTSICDALMTMDVMLCTASILNLCAISVDRYIAVVLPLKYNRNQFSVRQLALITATWVLSLGVASPVIFGLNQVPGRDPNVCKLEDERFVVYSSICSFFVPCPVMLLLYYWMFRGLRRWSGRSRSQEGRASRRALSLRLGLALRHAKARTTGSQGEVVYATPASLSPTSPSTVSMTTLSVTPAMEQQLDRAVTESNPMTQVDTMSDGEPVEKREGGSRREKSLKKNSAKRRRRNSKSSRVSGRERKAMKVLPVVVGVFLACWTPFFVVHVTKVLCQSCDISPTLISVVTWLGYVNSAINPIIYTAFNVEFRNVFHKLLCCQMSKSSGFQLDVCSSGGGVDVEVEEDVETLQAAALAASLCLGGSDIFAAVRENSPPGQFIAHLSITAEPGANTVRLCLSGNNADWFYLEGRTIRLNTSASRVLDREVQGSVLIAELTCSEDGVIQSQYRILVEIVNENDNRPKFLKETIQPFTISELTTVNSVVFTVKAIDTDGDMITYIIDQSLPDASFFRIDLPNSGNVVLNKPLDYETRTQLKVILWAQETNTVDKFNTSAVLTVNIEDGDDQYPHFLPCTPVTPGVPVCMNPTYTTNITHKQQGIVLEFSPGPIRAEDGDRGINTPLIYTILSGDDQGRFVINNSTGEIRLTRPLNSQPVAANFTLNIMVCQVDDRLKYSLASALIRVLSENIFPPVFNRTTFKGFIIQSSSPASIVSTYGNQVLQVQVSDRDFTDGLNPNIHYALNPPSGLYQVTQGGVLIAKTDKLRAFDRHILQVVARDEESGEEVSASVDVEVLQRGQAVPRGAFTEQQLFGDMDSRLAGGIAAMILLLFLSSVLFLLLRTVKRRRQTNTDEHTAISLGKHPNVSLLGFEMVSSSQSVFSVDETSYNNRACSPSESFHGRQGVYTRKHSQLPLPPSSSSSSSTSNLVTGDPGGRSTLHSNLFSVQEKSEGPPEVTKTIETLRLSDVREAIQTTCVSTVLVQSSSSPRPVLLQSSSSPRPVLLQSSSSPRPVLLQSSSSPPPVLVQSSSSPPSVLLQSTMSVQPRRIRLKPWLLAQVNSGRYPGLQWLSADHRLFQIPWKHATRHTPMSDEENTIFKAWALETGKYQEGVDEPDPAKWKANLRCALNKSREFQLKYDGTKETPVQPYKIYEVCEQPGNTDAVDDEEEEMPNLMELTINPRISDPPSFSSFPAHSEVNQFSLSTDGAFGPPHVIPIPLLPERDVPMTPDLQARGPMVDQSFVRPVGLSNGLQDLNPLPPPAASAPPGPAPMEASSMGGVQNQEDPQNHQPCKYDLLSSVPLTDLDLKFQYRGRPMGSLTVSNPQGCRLYYGHLEPTPEQVDLFGPVTLQQVLFPGTSEIQNQKQRFYTEALLDVMDRGLILEIWEQDIYAVRLCQCKVFWSGPGMPEQGPPNPMEREKKIKVFSLNDFLQGLILFQKGKLRTRPPLRSPSVLGRTGPTRSPKRRNSSWSRWFL</sequence>
<evidence type="ECO:0000256" key="4">
    <source>
        <dbReference type="ARBA" id="ARBA00022989"/>
    </source>
</evidence>
<dbReference type="InterPro" id="IPR002126">
    <property type="entry name" value="Cadherin-like_dom"/>
</dbReference>
<dbReference type="InterPro" id="IPR036390">
    <property type="entry name" value="WH_DNA-bd_sf"/>
</dbReference>
<feature type="transmembrane region" description="Helical" evidence="13">
    <location>
        <begin position="20"/>
        <end position="45"/>
    </location>
</feature>
<protein>
    <submittedName>
        <fullName evidence="17">Interferon regulatory factor 5</fullName>
    </submittedName>
</protein>
<dbReference type="Gene3D" id="1.10.10.10">
    <property type="entry name" value="Winged helix-like DNA-binding domain superfamily/Winged helix DNA-binding domain"/>
    <property type="match status" value="1"/>
</dbReference>
<feature type="domain" description="IRF tryptophan pentad repeat" evidence="16">
    <location>
        <begin position="1131"/>
        <end position="1239"/>
    </location>
</feature>
<keyword evidence="3 11" id="KW-0812">Transmembrane</keyword>
<dbReference type="GO" id="GO:0006357">
    <property type="term" value="P:regulation of transcription by RNA polymerase II"/>
    <property type="evidence" value="ECO:0007669"/>
    <property type="project" value="UniProtKB-ARBA"/>
</dbReference>
<comment type="subcellular location">
    <subcellularLocation>
        <location evidence="1">Cell membrane</location>
        <topology evidence="1">Multi-pass membrane protein</topology>
    </subcellularLocation>
</comment>
<organism evidence="17 18">
    <name type="scientific">Larimichthys crocea</name>
    <name type="common">Large yellow croaker</name>
    <name type="synonym">Pseudosciaena crocea</name>
    <dbReference type="NCBI Taxonomy" id="215358"/>
    <lineage>
        <taxon>Eukaryota</taxon>
        <taxon>Metazoa</taxon>
        <taxon>Chordata</taxon>
        <taxon>Craniata</taxon>
        <taxon>Vertebrata</taxon>
        <taxon>Euteleostomi</taxon>
        <taxon>Actinopterygii</taxon>
        <taxon>Neopterygii</taxon>
        <taxon>Teleostei</taxon>
        <taxon>Neoteleostei</taxon>
        <taxon>Acanthomorphata</taxon>
        <taxon>Eupercaria</taxon>
        <taxon>Sciaenidae</taxon>
        <taxon>Larimichthys</taxon>
    </lineage>
</organism>
<feature type="transmembrane region" description="Helical" evidence="13">
    <location>
        <begin position="138"/>
        <end position="157"/>
    </location>
</feature>
<dbReference type="PANTHER" id="PTHR24248:SF145">
    <property type="entry name" value="DOPAMINE RECEPTOR D4 RELATED SEQUENCE"/>
    <property type="match status" value="1"/>
</dbReference>
<name>A0A6G0HPP6_LARCR</name>
<dbReference type="GO" id="GO:0003700">
    <property type="term" value="F:DNA-binding transcription factor activity"/>
    <property type="evidence" value="ECO:0007669"/>
    <property type="project" value="InterPro"/>
</dbReference>
<dbReference type="InterPro" id="IPR017452">
    <property type="entry name" value="GPCR_Rhodpsn_7TM"/>
</dbReference>
<feature type="transmembrane region" description="Helical" evidence="13">
    <location>
        <begin position="57"/>
        <end position="79"/>
    </location>
</feature>
<dbReference type="InterPro" id="IPR015919">
    <property type="entry name" value="Cadherin-like_sf"/>
</dbReference>
<dbReference type="CDD" id="cd00103">
    <property type="entry name" value="IRF"/>
    <property type="match status" value="1"/>
</dbReference>
<keyword evidence="2" id="KW-1003">Cell membrane</keyword>
<proteinExistence type="inferred from homology"/>
<dbReference type="SMART" id="SM01243">
    <property type="entry name" value="IRF-3"/>
    <property type="match status" value="1"/>
</dbReference>
<reference evidence="17 18" key="1">
    <citation type="submission" date="2019-07" db="EMBL/GenBank/DDBJ databases">
        <title>Chromosome genome assembly for large yellow croaker.</title>
        <authorList>
            <person name="Xiao S."/>
        </authorList>
    </citation>
    <scope>NUCLEOTIDE SEQUENCE [LARGE SCALE GENOMIC DNA]</scope>
    <source>
        <strain evidence="17">JMULYC20181020</strain>
        <tissue evidence="17">Muscle</tissue>
    </source>
</reference>
<dbReference type="SMART" id="SM01381">
    <property type="entry name" value="7TM_GPCR_Srsx"/>
    <property type="match status" value="1"/>
</dbReference>
<evidence type="ECO:0000256" key="3">
    <source>
        <dbReference type="ARBA" id="ARBA00022692"/>
    </source>
</evidence>
<dbReference type="GO" id="GO:0007156">
    <property type="term" value="P:homophilic cell adhesion via plasma membrane adhesion molecules"/>
    <property type="evidence" value="ECO:0007669"/>
    <property type="project" value="InterPro"/>
</dbReference>
<evidence type="ECO:0000313" key="18">
    <source>
        <dbReference type="Proteomes" id="UP000424527"/>
    </source>
</evidence>
<evidence type="ECO:0000256" key="10">
    <source>
        <dbReference type="PROSITE-ProRule" id="PRU00043"/>
    </source>
</evidence>
<dbReference type="SMART" id="SM00348">
    <property type="entry name" value="IRF"/>
    <property type="match status" value="1"/>
</dbReference>
<evidence type="ECO:0000256" key="6">
    <source>
        <dbReference type="ARBA" id="ARBA00023136"/>
    </source>
</evidence>
<dbReference type="Gene3D" id="2.60.40.60">
    <property type="entry name" value="Cadherins"/>
    <property type="match status" value="4"/>
</dbReference>
<keyword evidence="4 13" id="KW-1133">Transmembrane helix</keyword>
<feature type="domain" description="Cadherin" evidence="15">
    <location>
        <begin position="554"/>
        <end position="658"/>
    </location>
</feature>
<dbReference type="SUPFAM" id="SSF49879">
    <property type="entry name" value="SMAD/FHA domain"/>
    <property type="match status" value="1"/>
</dbReference>
<evidence type="ECO:0000256" key="2">
    <source>
        <dbReference type="ARBA" id="ARBA00022475"/>
    </source>
</evidence>
<dbReference type="PRINTS" id="PR00569">
    <property type="entry name" value="DOPAMINED4R"/>
</dbReference>
<dbReference type="GO" id="GO:0000976">
    <property type="term" value="F:transcription cis-regulatory region binding"/>
    <property type="evidence" value="ECO:0007669"/>
    <property type="project" value="InterPro"/>
</dbReference>
<dbReference type="CDD" id="cd15308">
    <property type="entry name" value="7tmA_D4_dopamine_R"/>
    <property type="match status" value="1"/>
</dbReference>
<feature type="transmembrane region" description="Helical" evidence="13">
    <location>
        <begin position="99"/>
        <end position="126"/>
    </location>
</feature>
<dbReference type="Pfam" id="PF00028">
    <property type="entry name" value="Cadherin"/>
    <property type="match status" value="1"/>
</dbReference>
<evidence type="ECO:0000256" key="11">
    <source>
        <dbReference type="RuleBase" id="RU000688"/>
    </source>
</evidence>
<dbReference type="InterPro" id="IPR008984">
    <property type="entry name" value="SMAD_FHA_dom_sf"/>
</dbReference>
<dbReference type="SMR" id="A0A6G0HPP6"/>
<evidence type="ECO:0000256" key="7">
    <source>
        <dbReference type="ARBA" id="ARBA00023157"/>
    </source>
</evidence>
<dbReference type="SUPFAM" id="SSF81321">
    <property type="entry name" value="Family A G protein-coupled receptor-like"/>
    <property type="match status" value="1"/>
</dbReference>
<dbReference type="PRINTS" id="PR00205">
    <property type="entry name" value="CADHERIN"/>
</dbReference>
<feature type="region of interest" description="Disordered" evidence="12">
    <location>
        <begin position="1072"/>
        <end position="1115"/>
    </location>
</feature>
<dbReference type="InterPro" id="IPR001346">
    <property type="entry name" value="Interferon_reg_fact_DNA-bd_dom"/>
</dbReference>
<evidence type="ECO:0000256" key="1">
    <source>
        <dbReference type="ARBA" id="ARBA00004651"/>
    </source>
</evidence>
<feature type="region of interest" description="Disordered" evidence="12">
    <location>
        <begin position="280"/>
        <end position="331"/>
    </location>
</feature>
<keyword evidence="6 13" id="KW-0472">Membrane</keyword>
<evidence type="ECO:0000256" key="13">
    <source>
        <dbReference type="SAM" id="Phobius"/>
    </source>
</evidence>
<dbReference type="InterPro" id="IPR036388">
    <property type="entry name" value="WH-like_DNA-bd_sf"/>
</dbReference>
<evidence type="ECO:0000256" key="12">
    <source>
        <dbReference type="SAM" id="MobiDB-lite"/>
    </source>
</evidence>
<dbReference type="InterPro" id="IPR002185">
    <property type="entry name" value="Dopamine_D4_rcpt"/>
</dbReference>
<dbReference type="PANTHER" id="PTHR24248">
    <property type="entry name" value="ADRENERGIC RECEPTOR-RELATED G-PROTEIN COUPLED RECEPTOR"/>
    <property type="match status" value="1"/>
</dbReference>
<dbReference type="InterPro" id="IPR000276">
    <property type="entry name" value="GPCR_Rhodpsn"/>
</dbReference>
<dbReference type="GO" id="GO:0051967">
    <property type="term" value="P:negative regulation of synaptic transmission, glutamatergic"/>
    <property type="evidence" value="ECO:0007669"/>
    <property type="project" value="TreeGrafter"/>
</dbReference>
<dbReference type="GO" id="GO:0045202">
    <property type="term" value="C:synapse"/>
    <property type="evidence" value="ECO:0007669"/>
    <property type="project" value="GOC"/>
</dbReference>
<dbReference type="Proteomes" id="UP000424527">
    <property type="component" value="Unassembled WGS sequence"/>
</dbReference>
<dbReference type="SMART" id="SM00112">
    <property type="entry name" value="CA"/>
    <property type="match status" value="4"/>
</dbReference>
<dbReference type="EMBL" id="REGW02000020">
    <property type="protein sequence ID" value="KAE8281174.1"/>
    <property type="molecule type" value="Genomic_DNA"/>
</dbReference>
<gene>
    <name evidence="17" type="ORF">D5F01_LYC20148</name>
</gene>
<feature type="region of interest" description="Disordered" evidence="12">
    <location>
        <begin position="1339"/>
        <end position="1372"/>
    </location>
</feature>
<dbReference type="InterPro" id="IPR017855">
    <property type="entry name" value="SMAD-like_dom_sf"/>
</dbReference>
<dbReference type="GO" id="GO:0051481">
    <property type="term" value="P:negative regulation of cytosolic calcium ion concentration"/>
    <property type="evidence" value="ECO:0007669"/>
    <property type="project" value="TreeGrafter"/>
</dbReference>
<evidence type="ECO:0000259" key="16">
    <source>
        <dbReference type="PROSITE" id="PS51507"/>
    </source>
</evidence>
<feature type="compositionally biased region" description="Polar residues" evidence="12">
    <location>
        <begin position="281"/>
        <end position="291"/>
    </location>
</feature>
<keyword evidence="10" id="KW-0106">Calcium</keyword>
<dbReference type="PROSITE" id="PS51507">
    <property type="entry name" value="IRF_2"/>
    <property type="match status" value="1"/>
</dbReference>
<dbReference type="Gene3D" id="1.20.1070.10">
    <property type="entry name" value="Rhodopsin 7-helix transmembrane proteins"/>
    <property type="match status" value="2"/>
</dbReference>
<comment type="similarity">
    <text evidence="11">Belongs to the G-protein coupled receptor 1 family.</text>
</comment>
<feature type="transmembrane region" description="Helical" evidence="13">
    <location>
        <begin position="177"/>
        <end position="200"/>
    </location>
</feature>
<dbReference type="GO" id="GO:0001591">
    <property type="term" value="F:dopamine neurotransmitter receptor activity, coupled via Gi/Go"/>
    <property type="evidence" value="ECO:0007669"/>
    <property type="project" value="TreeGrafter"/>
</dbReference>
<dbReference type="GO" id="GO:0014059">
    <property type="term" value="P:regulation of dopamine secretion"/>
    <property type="evidence" value="ECO:0007669"/>
    <property type="project" value="TreeGrafter"/>
</dbReference>
<dbReference type="GO" id="GO:0071875">
    <property type="term" value="P:adrenergic receptor signaling pathway"/>
    <property type="evidence" value="ECO:0007669"/>
    <property type="project" value="UniProtKB-ARBA"/>
</dbReference>